<dbReference type="PANTHER" id="PTHR11820:SF7">
    <property type="entry name" value="ACYLPYRUVASE FAHD1, MITOCHONDRIAL"/>
    <property type="match status" value="1"/>
</dbReference>
<dbReference type="SUPFAM" id="SSF56529">
    <property type="entry name" value="FAH"/>
    <property type="match status" value="1"/>
</dbReference>
<dbReference type="InterPro" id="IPR036663">
    <property type="entry name" value="Fumarylacetoacetase_C_sf"/>
</dbReference>
<evidence type="ECO:0000256" key="1">
    <source>
        <dbReference type="ARBA" id="ARBA00010211"/>
    </source>
</evidence>
<feature type="transmembrane region" description="Helical" evidence="3">
    <location>
        <begin position="20"/>
        <end position="44"/>
    </location>
</feature>
<sequence>MRVGPARWHNIHKHRYTGAAARGSLSVVAPLGVVASLASVGAIINRRKAVTMSALGDTLRPGAVWAVGKNYLEHIKELKGLLNIDQSIPTEPLIFLKSGSSVLAPLAADARDTPQELPLPVHWSNDVQHEVELAVEVGPDGVPRRAAVALDLTARDVQAAMKAKGFPWTLAKSFQAACPLGPAFSTQGVDLGKLELGITVNGQTRQRSTTDNMIFPVPTLVDFIAARFPLQEGDVVLTGTPEGVGRLVPGDKVEAWVSEPGTGRVLSRGSWICTAARPHKPKSLAPKL</sequence>
<dbReference type="GO" id="GO:0046872">
    <property type="term" value="F:metal ion binding"/>
    <property type="evidence" value="ECO:0007669"/>
    <property type="project" value="UniProtKB-KW"/>
</dbReference>
<reference evidence="5" key="1">
    <citation type="submission" date="2021-01" db="EMBL/GenBank/DDBJ databases">
        <authorList>
            <person name="Corre E."/>
            <person name="Pelletier E."/>
            <person name="Niang G."/>
            <person name="Scheremetjew M."/>
            <person name="Finn R."/>
            <person name="Kale V."/>
            <person name="Holt S."/>
            <person name="Cochrane G."/>
            <person name="Meng A."/>
            <person name="Brown T."/>
            <person name="Cohen L."/>
        </authorList>
    </citation>
    <scope>NUCLEOTIDE SEQUENCE</scope>
    <source>
        <strain evidence="5">SAG 11-49</strain>
    </source>
</reference>
<dbReference type="EMBL" id="HBFB01007178">
    <property type="protein sequence ID" value="CAD8670243.1"/>
    <property type="molecule type" value="Transcribed_RNA"/>
</dbReference>
<dbReference type="Pfam" id="PF01557">
    <property type="entry name" value="FAA_hydrolase"/>
    <property type="match status" value="1"/>
</dbReference>
<accession>A0A7S0WKC0</accession>
<dbReference type="InterPro" id="IPR011234">
    <property type="entry name" value="Fumarylacetoacetase-like_C"/>
</dbReference>
<evidence type="ECO:0000256" key="2">
    <source>
        <dbReference type="ARBA" id="ARBA00022723"/>
    </source>
</evidence>
<dbReference type="PANTHER" id="PTHR11820">
    <property type="entry name" value="ACYLPYRUVASE"/>
    <property type="match status" value="1"/>
</dbReference>
<keyword evidence="2" id="KW-0479">Metal-binding</keyword>
<keyword evidence="3" id="KW-0472">Membrane</keyword>
<evidence type="ECO:0000259" key="4">
    <source>
        <dbReference type="Pfam" id="PF01557"/>
    </source>
</evidence>
<dbReference type="Gene3D" id="3.90.850.10">
    <property type="entry name" value="Fumarylacetoacetase-like, C-terminal domain"/>
    <property type="match status" value="1"/>
</dbReference>
<comment type="similarity">
    <text evidence="1">Belongs to the FAH family.</text>
</comment>
<proteinExistence type="inferred from homology"/>
<dbReference type="AlphaFoldDB" id="A0A7S0WKC0"/>
<gene>
    <name evidence="5" type="ORF">CLEI1391_LOCUS4031</name>
</gene>
<keyword evidence="3" id="KW-0812">Transmembrane</keyword>
<evidence type="ECO:0000313" key="5">
    <source>
        <dbReference type="EMBL" id="CAD8670243.1"/>
    </source>
</evidence>
<feature type="domain" description="Fumarylacetoacetase-like C-terminal" evidence="4">
    <location>
        <begin position="64"/>
        <end position="262"/>
    </location>
</feature>
<evidence type="ECO:0000256" key="3">
    <source>
        <dbReference type="SAM" id="Phobius"/>
    </source>
</evidence>
<protein>
    <recommendedName>
        <fullName evidence="4">Fumarylacetoacetase-like C-terminal domain-containing protein</fullName>
    </recommendedName>
</protein>
<organism evidence="5">
    <name type="scientific">Chlamydomonas leiostraca</name>
    <dbReference type="NCBI Taxonomy" id="1034604"/>
    <lineage>
        <taxon>Eukaryota</taxon>
        <taxon>Viridiplantae</taxon>
        <taxon>Chlorophyta</taxon>
        <taxon>core chlorophytes</taxon>
        <taxon>Chlorophyceae</taxon>
        <taxon>CS clade</taxon>
        <taxon>Chlamydomonadales</taxon>
        <taxon>Chlamydomonadaceae</taxon>
        <taxon>Chlamydomonas</taxon>
    </lineage>
</organism>
<name>A0A7S0WKC0_9CHLO</name>
<keyword evidence="3" id="KW-1133">Transmembrane helix</keyword>
<dbReference type="GO" id="GO:0018773">
    <property type="term" value="F:acetylpyruvate hydrolase activity"/>
    <property type="evidence" value="ECO:0007669"/>
    <property type="project" value="TreeGrafter"/>
</dbReference>